<sequence>MISYLSHSRKPRGPKSLK</sequence>
<evidence type="ECO:0000313" key="1">
    <source>
        <dbReference type="EMBL" id="MBX44272.1"/>
    </source>
</evidence>
<dbReference type="AlphaFoldDB" id="A0A2P2NP44"/>
<name>A0A2P2NP44_RHIMU</name>
<proteinExistence type="predicted"/>
<reference evidence="1" key="1">
    <citation type="submission" date="2018-02" db="EMBL/GenBank/DDBJ databases">
        <title>Rhizophora mucronata_Transcriptome.</title>
        <authorList>
            <person name="Meera S.P."/>
            <person name="Sreeshan A."/>
            <person name="Augustine A."/>
        </authorList>
    </citation>
    <scope>NUCLEOTIDE SEQUENCE</scope>
    <source>
        <tissue evidence="1">Leaf</tissue>
    </source>
</reference>
<dbReference type="EMBL" id="GGEC01063788">
    <property type="protein sequence ID" value="MBX44272.1"/>
    <property type="molecule type" value="Transcribed_RNA"/>
</dbReference>
<protein>
    <submittedName>
        <fullName evidence="1">Uncharacterized protein</fullName>
    </submittedName>
</protein>
<organism evidence="1">
    <name type="scientific">Rhizophora mucronata</name>
    <name type="common">Asiatic mangrove</name>
    <dbReference type="NCBI Taxonomy" id="61149"/>
    <lineage>
        <taxon>Eukaryota</taxon>
        <taxon>Viridiplantae</taxon>
        <taxon>Streptophyta</taxon>
        <taxon>Embryophyta</taxon>
        <taxon>Tracheophyta</taxon>
        <taxon>Spermatophyta</taxon>
        <taxon>Magnoliopsida</taxon>
        <taxon>eudicotyledons</taxon>
        <taxon>Gunneridae</taxon>
        <taxon>Pentapetalae</taxon>
        <taxon>rosids</taxon>
        <taxon>fabids</taxon>
        <taxon>Malpighiales</taxon>
        <taxon>Rhizophoraceae</taxon>
        <taxon>Rhizophora</taxon>
    </lineage>
</organism>
<accession>A0A2P2NP44</accession>